<name>A0A4V1IRN6_9FUNG</name>
<organism evidence="2 3">
    <name type="scientific">Blyttiomyces helicus</name>
    <dbReference type="NCBI Taxonomy" id="388810"/>
    <lineage>
        <taxon>Eukaryota</taxon>
        <taxon>Fungi</taxon>
        <taxon>Fungi incertae sedis</taxon>
        <taxon>Chytridiomycota</taxon>
        <taxon>Chytridiomycota incertae sedis</taxon>
        <taxon>Chytridiomycetes</taxon>
        <taxon>Chytridiomycetes incertae sedis</taxon>
        <taxon>Blyttiomyces</taxon>
    </lineage>
</organism>
<accession>A0A4V1IRN6</accession>
<keyword evidence="3" id="KW-1185">Reference proteome</keyword>
<keyword evidence="1" id="KW-0732">Signal</keyword>
<evidence type="ECO:0000256" key="1">
    <source>
        <dbReference type="SAM" id="SignalP"/>
    </source>
</evidence>
<feature type="signal peptide" evidence="1">
    <location>
        <begin position="1"/>
        <end position="22"/>
    </location>
</feature>
<sequence>MLSLLTTVLALTSTILPAGVLAAPTPNALSRRQGAAGTYGTDGSYSTTQYEWIFVGATGYSTYNSLSTYTSGSTPYTLVSTDYPGYNGNQIFTCAVLFEDSTWSIGWFDPTIAFACVAVHNGVEVTVDGSSQYSTCKSYFLTIETGNTASWISYSDISSSYCPVYAPDQITEVAE</sequence>
<reference evidence="3" key="1">
    <citation type="journal article" date="2018" name="Nat. Microbiol.">
        <title>Leveraging single-cell genomics to expand the fungal tree of life.</title>
        <authorList>
            <person name="Ahrendt S.R."/>
            <person name="Quandt C.A."/>
            <person name="Ciobanu D."/>
            <person name="Clum A."/>
            <person name="Salamov A."/>
            <person name="Andreopoulos B."/>
            <person name="Cheng J.F."/>
            <person name="Woyke T."/>
            <person name="Pelin A."/>
            <person name="Henrissat B."/>
            <person name="Reynolds N.K."/>
            <person name="Benny G.L."/>
            <person name="Smith M.E."/>
            <person name="James T.Y."/>
            <person name="Grigoriev I.V."/>
        </authorList>
    </citation>
    <scope>NUCLEOTIDE SEQUENCE [LARGE SCALE GENOMIC DNA]</scope>
</reference>
<dbReference type="AlphaFoldDB" id="A0A4V1IRN6"/>
<proteinExistence type="predicted"/>
<evidence type="ECO:0008006" key="4">
    <source>
        <dbReference type="Google" id="ProtNLM"/>
    </source>
</evidence>
<evidence type="ECO:0000313" key="2">
    <source>
        <dbReference type="EMBL" id="RKO90687.1"/>
    </source>
</evidence>
<feature type="non-terminal residue" evidence="2">
    <location>
        <position position="175"/>
    </location>
</feature>
<evidence type="ECO:0000313" key="3">
    <source>
        <dbReference type="Proteomes" id="UP000269721"/>
    </source>
</evidence>
<protein>
    <recommendedName>
        <fullName evidence="4">Ig-like domain-containing protein</fullName>
    </recommendedName>
</protein>
<feature type="chain" id="PRO_5020314812" description="Ig-like domain-containing protein" evidence="1">
    <location>
        <begin position="23"/>
        <end position="175"/>
    </location>
</feature>
<dbReference type="Proteomes" id="UP000269721">
    <property type="component" value="Unassembled WGS sequence"/>
</dbReference>
<gene>
    <name evidence="2" type="ORF">BDK51DRAFT_44957</name>
</gene>
<dbReference type="EMBL" id="KZ995434">
    <property type="protein sequence ID" value="RKO90687.1"/>
    <property type="molecule type" value="Genomic_DNA"/>
</dbReference>